<dbReference type="EMBL" id="DQHO01000003">
    <property type="protein sequence ID" value="HCS93154.1"/>
    <property type="molecule type" value="Genomic_DNA"/>
</dbReference>
<protein>
    <submittedName>
        <fullName evidence="2">Uncharacterized protein</fullName>
    </submittedName>
</protein>
<name>A0A3D4S2U1_9ENTE</name>
<accession>A0A3D4S2U1</accession>
<evidence type="ECO:0000313" key="3">
    <source>
        <dbReference type="Proteomes" id="UP000262195"/>
    </source>
</evidence>
<dbReference type="AlphaFoldDB" id="A0A3D4S2U1"/>
<feature type="region of interest" description="Disordered" evidence="1">
    <location>
        <begin position="50"/>
        <end position="91"/>
    </location>
</feature>
<proteinExistence type="predicted"/>
<reference evidence="2 3" key="1">
    <citation type="journal article" date="2018" name="Nat. Biotechnol.">
        <title>A standardized bacterial taxonomy based on genome phylogeny substantially revises the tree of life.</title>
        <authorList>
            <person name="Parks D.H."/>
            <person name="Chuvochina M."/>
            <person name="Waite D.W."/>
            <person name="Rinke C."/>
            <person name="Skarshewski A."/>
            <person name="Chaumeil P.A."/>
            <person name="Hugenholtz P."/>
        </authorList>
    </citation>
    <scope>NUCLEOTIDE SEQUENCE [LARGE SCALE GENOMIC DNA]</scope>
    <source>
        <strain evidence="2">UBA11306</strain>
    </source>
</reference>
<sequence>MGTLISIVLYVLIGAVVIKNSIAKSRDRHHSLFDNEQSDKNGSLKVTSLANEKEEEPKFATSRVEQKRNRQKKMVKPSQNKTKHRTDHHKVEAKSRLFAEPNGVETKGIPNSKKEIIKDVNAILASFRQFDWDNIKLSVIEKEQIRAIDHSLKEETVDYRALKSQVDRLAHKMRTDHPEVTTALTETTQTSGIKASRYPKRAASVTKHVTKEKRLALTGMKRAVILGEIIDKPVSLR</sequence>
<comment type="caution">
    <text evidence="2">The sequence shown here is derived from an EMBL/GenBank/DDBJ whole genome shotgun (WGS) entry which is preliminary data.</text>
</comment>
<evidence type="ECO:0000256" key="1">
    <source>
        <dbReference type="SAM" id="MobiDB-lite"/>
    </source>
</evidence>
<evidence type="ECO:0000313" key="2">
    <source>
        <dbReference type="EMBL" id="HCS93154.1"/>
    </source>
</evidence>
<feature type="compositionally biased region" description="Basic residues" evidence="1">
    <location>
        <begin position="69"/>
        <end position="88"/>
    </location>
</feature>
<feature type="compositionally biased region" description="Basic and acidic residues" evidence="1">
    <location>
        <begin position="51"/>
        <end position="68"/>
    </location>
</feature>
<dbReference type="STRING" id="1121105.GCA_000421665_00352"/>
<dbReference type="Proteomes" id="UP000262195">
    <property type="component" value="Unassembled WGS sequence"/>
</dbReference>
<dbReference type="RefSeq" id="WP_022795648.1">
    <property type="nucleotide sequence ID" value="NZ_JBQEAI010000013.1"/>
</dbReference>
<gene>
    <name evidence="2" type="ORF">DIW15_00405</name>
</gene>
<organism evidence="2 3">
    <name type="scientific">Bavariicoccus seileri</name>
    <dbReference type="NCBI Taxonomy" id="549685"/>
    <lineage>
        <taxon>Bacteria</taxon>
        <taxon>Bacillati</taxon>
        <taxon>Bacillota</taxon>
        <taxon>Bacilli</taxon>
        <taxon>Lactobacillales</taxon>
        <taxon>Enterococcaceae</taxon>
        <taxon>Bavariicoccus</taxon>
    </lineage>
</organism>